<sequence length="365" mass="41592">MPSKLEKNLKGIILYLIKLICGISQIFILIFILLNLCDLITAKGQSPPFGRLKVQNGRLMSEKGKIIQLRGMSLFHSNLQEGTIFYNAETVRALKCSWRANIVRAAMGVYMFSPGYLANKNKEKAKIKAVVDAAIANGMYVLVDWHYTSDEIFEEAAKQFFKEMSTEYKGVPNVLYEIYNEPVKNSWDVVKRYHEKIIQARYLKSNNIHIYLRVIRANDKDAIINCGTPWYDQKILDAYSNPIKNYNNIMYTLHFYASEGGADQLRKVVEIALKRKFPIFVTEHGLTLGTGDGPINEQQTNLWWNLLDKYGVSYINWSICNKKENSAALKPGSTPKDVWKDSALTSSGRIVKRMLISKNPVPIGC</sequence>
<dbReference type="Proteomes" id="UP001497535">
    <property type="component" value="Unassembled WGS sequence"/>
</dbReference>
<keyword evidence="2" id="KW-1185">Reference proteome</keyword>
<name>A0ACB0XKH0_MELEN</name>
<organism evidence="1 2">
    <name type="scientific">Meloidogyne enterolobii</name>
    <name type="common">Root-knot nematode worm</name>
    <name type="synonym">Meloidogyne mayaguensis</name>
    <dbReference type="NCBI Taxonomy" id="390850"/>
    <lineage>
        <taxon>Eukaryota</taxon>
        <taxon>Metazoa</taxon>
        <taxon>Ecdysozoa</taxon>
        <taxon>Nematoda</taxon>
        <taxon>Chromadorea</taxon>
        <taxon>Rhabditida</taxon>
        <taxon>Tylenchina</taxon>
        <taxon>Tylenchomorpha</taxon>
        <taxon>Tylenchoidea</taxon>
        <taxon>Meloidogynidae</taxon>
        <taxon>Meloidogyninae</taxon>
        <taxon>Meloidogyne</taxon>
    </lineage>
</organism>
<gene>
    <name evidence="1" type="ORF">MENTE1834_LOCUS415</name>
</gene>
<comment type="caution">
    <text evidence="1">The sequence shown here is derived from an EMBL/GenBank/DDBJ whole genome shotgun (WGS) entry which is preliminary data.</text>
</comment>
<proteinExistence type="predicted"/>
<evidence type="ECO:0000313" key="1">
    <source>
        <dbReference type="EMBL" id="CAK5006196.1"/>
    </source>
</evidence>
<evidence type="ECO:0000313" key="2">
    <source>
        <dbReference type="Proteomes" id="UP001497535"/>
    </source>
</evidence>
<protein>
    <submittedName>
        <fullName evidence="1">Uncharacterized protein</fullName>
    </submittedName>
</protein>
<accession>A0ACB0XKH0</accession>
<dbReference type="EMBL" id="CAVMJV010000001">
    <property type="protein sequence ID" value="CAK5006196.1"/>
    <property type="molecule type" value="Genomic_DNA"/>
</dbReference>
<reference evidence="1" key="1">
    <citation type="submission" date="2023-11" db="EMBL/GenBank/DDBJ databases">
        <authorList>
            <person name="Poullet M."/>
        </authorList>
    </citation>
    <scope>NUCLEOTIDE SEQUENCE</scope>
    <source>
        <strain evidence="1">E1834</strain>
    </source>
</reference>